<evidence type="ECO:0000313" key="2">
    <source>
        <dbReference type="EMBL" id="GAG38498.1"/>
    </source>
</evidence>
<proteinExistence type="predicted"/>
<gene>
    <name evidence="2" type="ORF">S01H1_61997</name>
</gene>
<dbReference type="AlphaFoldDB" id="X0XPE8"/>
<feature type="non-terminal residue" evidence="2">
    <location>
        <position position="253"/>
    </location>
</feature>
<dbReference type="PANTHER" id="PTHR15535">
    <property type="entry name" value="TRANSMEMBRANE PROTEIN 2-RELATED"/>
    <property type="match status" value="1"/>
</dbReference>
<dbReference type="InterPro" id="IPR039477">
    <property type="entry name" value="ILEI/PANDER_dom"/>
</dbReference>
<feature type="domain" description="ILEI/PANDER" evidence="1">
    <location>
        <begin position="146"/>
        <end position="236"/>
    </location>
</feature>
<dbReference type="PANTHER" id="PTHR15535:SF17">
    <property type="entry name" value="TRANSMEMBRANE PROTEIN"/>
    <property type="match status" value="1"/>
</dbReference>
<accession>X0XPE8</accession>
<name>X0XPE8_9ZZZZ</name>
<dbReference type="InterPro" id="IPR052252">
    <property type="entry name" value="CEMIP/CEMIP2"/>
</dbReference>
<dbReference type="PROSITE" id="PS52031">
    <property type="entry name" value="GG_LECTIN"/>
    <property type="match status" value="1"/>
</dbReference>
<reference evidence="2" key="1">
    <citation type="journal article" date="2014" name="Front. Microbiol.">
        <title>High frequency of phylogenetically diverse reductive dehalogenase-homologous genes in deep subseafloor sedimentary metagenomes.</title>
        <authorList>
            <person name="Kawai M."/>
            <person name="Futagami T."/>
            <person name="Toyoda A."/>
            <person name="Takaki Y."/>
            <person name="Nishi S."/>
            <person name="Hori S."/>
            <person name="Arai W."/>
            <person name="Tsubouchi T."/>
            <person name="Morono Y."/>
            <person name="Uchiyama I."/>
            <person name="Ito T."/>
            <person name="Fujiyama A."/>
            <person name="Inagaki F."/>
            <person name="Takami H."/>
        </authorList>
    </citation>
    <scope>NUCLEOTIDE SEQUENCE</scope>
    <source>
        <strain evidence="2">Expedition CK06-06</strain>
    </source>
</reference>
<feature type="non-terminal residue" evidence="2">
    <location>
        <position position="1"/>
    </location>
</feature>
<sequence>EGRLHLGEGWSGSGAEYVWAQRGEARFFAALSPAHREMTLRAMAPGPGQSMDVVLNGRLVTSQELSEGSHEYRVSLPAHLVRDGLNELHFRFRRLFPADQIRDGDYQVGGTGVRAPANILVKSAGEEVGDFGHIYVDGRDVSPNERGYNVAVLDPVTGVVEQTSHFDTFASEEESTHLAEFIGGIPEGMVVAVAVGDEASLHLREQAVLALRTIGALEDLRGMFRWGHALIGIKGAEPGQALEATGLLRPVSV</sequence>
<organism evidence="2">
    <name type="scientific">marine sediment metagenome</name>
    <dbReference type="NCBI Taxonomy" id="412755"/>
    <lineage>
        <taxon>unclassified sequences</taxon>
        <taxon>metagenomes</taxon>
        <taxon>ecological metagenomes</taxon>
    </lineage>
</organism>
<dbReference type="Pfam" id="PF15711">
    <property type="entry name" value="ILEI"/>
    <property type="match status" value="1"/>
</dbReference>
<dbReference type="EMBL" id="BARS01040691">
    <property type="protein sequence ID" value="GAG38498.1"/>
    <property type="molecule type" value="Genomic_DNA"/>
</dbReference>
<comment type="caution">
    <text evidence="2">The sequence shown here is derived from an EMBL/GenBank/DDBJ whole genome shotgun (WGS) entry which is preliminary data.</text>
</comment>
<protein>
    <recommendedName>
        <fullName evidence="1">ILEI/PANDER domain-containing protein</fullName>
    </recommendedName>
</protein>
<dbReference type="Gene3D" id="2.60.120.260">
    <property type="entry name" value="Galactose-binding domain-like"/>
    <property type="match status" value="1"/>
</dbReference>
<evidence type="ECO:0000259" key="1">
    <source>
        <dbReference type="Pfam" id="PF15711"/>
    </source>
</evidence>